<proteinExistence type="predicted"/>
<reference evidence="2 3" key="1">
    <citation type="journal article" date="2019" name="Genome Biol. Evol.">
        <title>Day and night: Metabolic profiles and evolutionary relationships of six axenic non-marine cyanobacteria.</title>
        <authorList>
            <person name="Will S.E."/>
            <person name="Henke P."/>
            <person name="Boedeker C."/>
            <person name="Huang S."/>
            <person name="Brinkmann H."/>
            <person name="Rohde M."/>
            <person name="Jarek M."/>
            <person name="Friedl T."/>
            <person name="Seufert S."/>
            <person name="Schumacher M."/>
            <person name="Overmann J."/>
            <person name="Neumann-Schaal M."/>
            <person name="Petersen J."/>
        </authorList>
    </citation>
    <scope>NUCLEOTIDE SEQUENCE [LARGE SCALE GENOMIC DNA]</scope>
    <source>
        <strain evidence="2 3">SAG 1403-4b</strain>
    </source>
</reference>
<dbReference type="AlphaFoldDB" id="A0A3S1C4X5"/>
<dbReference type="InterPro" id="IPR041635">
    <property type="entry name" value="Type_ISP_LLaBIII_C"/>
</dbReference>
<evidence type="ECO:0000259" key="1">
    <source>
        <dbReference type="Pfam" id="PF18135"/>
    </source>
</evidence>
<sequence>MEEYCTYYQDTTITKWDIFHYTYAVLHHSHYRERYAANLKKELPRIPFAPEFHPFAEAGKRLAEIHINYEKQPEYRLKHLENKDLPIDWRVEKMRLSKDKTQIKYNDFLTLTGIPSEVFEYRLGNRSALDWIIDQYQVTTDKRSGITNDPNRLDDEEYIVRLIKQVITVSLETVEIVNNLPDLGLPQD</sequence>
<dbReference type="EMBL" id="RSCM01000006">
    <property type="protein sequence ID" value="RUS96694.1"/>
    <property type="molecule type" value="Genomic_DNA"/>
</dbReference>
<dbReference type="Proteomes" id="UP000276103">
    <property type="component" value="Unassembled WGS sequence"/>
</dbReference>
<organism evidence="2 3">
    <name type="scientific">Trichormus variabilis SAG 1403-4b</name>
    <dbReference type="NCBI Taxonomy" id="447716"/>
    <lineage>
        <taxon>Bacteria</taxon>
        <taxon>Bacillati</taxon>
        <taxon>Cyanobacteriota</taxon>
        <taxon>Cyanophyceae</taxon>
        <taxon>Nostocales</taxon>
        <taxon>Nostocaceae</taxon>
        <taxon>Trichormus</taxon>
    </lineage>
</organism>
<name>A0A3S1C4X5_ANAVA</name>
<gene>
    <name evidence="2" type="ORF">DSM107003_21000</name>
</gene>
<evidence type="ECO:0000313" key="3">
    <source>
        <dbReference type="Proteomes" id="UP000276103"/>
    </source>
</evidence>
<accession>A0A3S1C4X5</accession>
<keyword evidence="3" id="KW-1185">Reference proteome</keyword>
<protein>
    <recommendedName>
        <fullName evidence="1">Type ISP restriction-modification enzyme LLaBIII C-terminal specificity domain-containing protein</fullName>
    </recommendedName>
</protein>
<comment type="caution">
    <text evidence="2">The sequence shown here is derived from an EMBL/GenBank/DDBJ whole genome shotgun (WGS) entry which is preliminary data.</text>
</comment>
<dbReference type="Pfam" id="PF18135">
    <property type="entry name" value="Type_ISP_C"/>
    <property type="match status" value="1"/>
</dbReference>
<evidence type="ECO:0000313" key="2">
    <source>
        <dbReference type="EMBL" id="RUS96694.1"/>
    </source>
</evidence>
<feature type="domain" description="Type ISP restriction-modification enzyme LLaBIII C-terminal specificity" evidence="1">
    <location>
        <begin position="8"/>
        <end position="161"/>
    </location>
</feature>